<comment type="cofactor">
    <cofactor evidence="7">
        <name>Zn(2+)</name>
        <dbReference type="ChEBI" id="CHEBI:29105"/>
    </cofactor>
    <text evidence="7">Binds 1 zinc ion.</text>
</comment>
<proteinExistence type="inferred from homology"/>
<comment type="caution">
    <text evidence="8">The sequence shown here is derived from an EMBL/GenBank/DDBJ whole genome shotgun (WGS) entry which is preliminary data.</text>
</comment>
<reference evidence="8 9" key="1">
    <citation type="submission" date="2017-09" db="EMBL/GenBank/DDBJ databases">
        <title>Depth-based differentiation of microbial function through sediment-hosted aquifers and enrichment of novel symbionts in the deep terrestrial subsurface.</title>
        <authorList>
            <person name="Probst A.J."/>
            <person name="Ladd B."/>
            <person name="Jarett J.K."/>
            <person name="Geller-Mcgrath D.E."/>
            <person name="Sieber C.M."/>
            <person name="Emerson J.B."/>
            <person name="Anantharaman K."/>
            <person name="Thomas B.C."/>
            <person name="Malmstrom R."/>
            <person name="Stieglmeier M."/>
            <person name="Klingl A."/>
            <person name="Woyke T."/>
            <person name="Ryan C.M."/>
            <person name="Banfield J.F."/>
        </authorList>
    </citation>
    <scope>NUCLEOTIDE SEQUENCE [LARGE SCALE GENOMIC DNA]</scope>
    <source>
        <strain evidence="8">CG11_big_fil_rev_8_21_14_0_20_38_23</strain>
    </source>
</reference>
<dbReference type="InterPro" id="IPR020549">
    <property type="entry name" value="YbeY_CS"/>
</dbReference>
<feature type="binding site" evidence="7">
    <location>
        <position position="108"/>
    </location>
    <ligand>
        <name>Zn(2+)</name>
        <dbReference type="ChEBI" id="CHEBI:29105"/>
        <note>catalytic</note>
    </ligand>
</feature>
<keyword evidence="2 7" id="KW-0540">Nuclease</keyword>
<evidence type="ECO:0000313" key="8">
    <source>
        <dbReference type="EMBL" id="PIR07280.1"/>
    </source>
</evidence>
<evidence type="ECO:0000256" key="1">
    <source>
        <dbReference type="ARBA" id="ARBA00010875"/>
    </source>
</evidence>
<dbReference type="EMBL" id="PCWR01000037">
    <property type="protein sequence ID" value="PIR07280.1"/>
    <property type="molecule type" value="Genomic_DNA"/>
</dbReference>
<accession>A0A2H0NEF9</accession>
<dbReference type="PROSITE" id="PS01306">
    <property type="entry name" value="UPF0054"/>
    <property type="match status" value="1"/>
</dbReference>
<name>A0A2H0NEF9_9BACT</name>
<dbReference type="SUPFAM" id="SSF55486">
    <property type="entry name" value="Metalloproteases ('zincins'), catalytic domain"/>
    <property type="match status" value="1"/>
</dbReference>
<keyword evidence="7" id="KW-0963">Cytoplasm</keyword>
<dbReference type="GO" id="GO:0006364">
    <property type="term" value="P:rRNA processing"/>
    <property type="evidence" value="ECO:0007669"/>
    <property type="project" value="UniProtKB-UniRule"/>
</dbReference>
<dbReference type="GO" id="GO:0005737">
    <property type="term" value="C:cytoplasm"/>
    <property type="evidence" value="ECO:0007669"/>
    <property type="project" value="UniProtKB-SubCell"/>
</dbReference>
<dbReference type="EC" id="3.1.-.-" evidence="7"/>
<evidence type="ECO:0000313" key="9">
    <source>
        <dbReference type="Proteomes" id="UP000228867"/>
    </source>
</evidence>
<dbReference type="AlphaFoldDB" id="A0A2H0NEF9"/>
<dbReference type="GO" id="GO:0004222">
    <property type="term" value="F:metalloendopeptidase activity"/>
    <property type="evidence" value="ECO:0007669"/>
    <property type="project" value="InterPro"/>
</dbReference>
<keyword evidence="7" id="KW-0698">rRNA processing</keyword>
<gene>
    <name evidence="7 8" type="primary">ybeY</name>
    <name evidence="8" type="ORF">COV54_01585</name>
</gene>
<evidence type="ECO:0000256" key="3">
    <source>
        <dbReference type="ARBA" id="ARBA00022723"/>
    </source>
</evidence>
<dbReference type="PANTHER" id="PTHR46986">
    <property type="entry name" value="ENDORIBONUCLEASE YBEY, CHLOROPLASTIC"/>
    <property type="match status" value="1"/>
</dbReference>
<keyword evidence="5 7" id="KW-0378">Hydrolase</keyword>
<dbReference type="HAMAP" id="MF_00009">
    <property type="entry name" value="Endoribonucl_YbeY"/>
    <property type="match status" value="1"/>
</dbReference>
<evidence type="ECO:0000256" key="6">
    <source>
        <dbReference type="ARBA" id="ARBA00022833"/>
    </source>
</evidence>
<comment type="function">
    <text evidence="7">Single strand-specific metallo-endoribonuclease involved in late-stage 70S ribosome quality control and in maturation of the 3' terminus of the 16S rRNA.</text>
</comment>
<dbReference type="Pfam" id="PF02130">
    <property type="entry name" value="YbeY"/>
    <property type="match status" value="1"/>
</dbReference>
<organism evidence="8 9">
    <name type="scientific">Candidatus Jorgensenbacteria bacterium CG11_big_fil_rev_8_21_14_0_20_38_23</name>
    <dbReference type="NCBI Taxonomy" id="1974594"/>
    <lineage>
        <taxon>Bacteria</taxon>
        <taxon>Candidatus Joergenseniibacteriota</taxon>
    </lineage>
</organism>
<keyword evidence="3 7" id="KW-0479">Metal-binding</keyword>
<dbReference type="GO" id="GO:0004521">
    <property type="term" value="F:RNA endonuclease activity"/>
    <property type="evidence" value="ECO:0007669"/>
    <property type="project" value="UniProtKB-UniRule"/>
</dbReference>
<dbReference type="Proteomes" id="UP000228867">
    <property type="component" value="Unassembled WGS sequence"/>
</dbReference>
<comment type="similarity">
    <text evidence="1 7">Belongs to the endoribonuclease YbeY family.</text>
</comment>
<evidence type="ECO:0000256" key="2">
    <source>
        <dbReference type="ARBA" id="ARBA00022722"/>
    </source>
</evidence>
<dbReference type="Gene3D" id="3.40.390.30">
    <property type="entry name" value="Metalloproteases ('zincins'), catalytic domain"/>
    <property type="match status" value="1"/>
</dbReference>
<sequence length="142" mass="17028">MGIQVITLNKKGERLKKIVLFIAEKSLVYLKKEEIYLEIYLADEFLMKEINQKFRHQDKRAKVLSFIEPKNFPHPETKNKVLGEIYLNSDYFSKTGQPKKELVFFLVHGLLHLLGYEHFKKRDRIKMERLNEKICQDVLYCH</sequence>
<keyword evidence="6 7" id="KW-0862">Zinc</keyword>
<dbReference type="PANTHER" id="PTHR46986:SF1">
    <property type="entry name" value="ENDORIBONUCLEASE YBEY, CHLOROPLASTIC"/>
    <property type="match status" value="1"/>
</dbReference>
<dbReference type="InterPro" id="IPR002036">
    <property type="entry name" value="YbeY"/>
</dbReference>
<dbReference type="NCBIfam" id="TIGR00043">
    <property type="entry name" value="rRNA maturation RNase YbeY"/>
    <property type="match status" value="1"/>
</dbReference>
<keyword evidence="7" id="KW-0690">Ribosome biogenesis</keyword>
<feature type="binding site" evidence="7">
    <location>
        <position position="118"/>
    </location>
    <ligand>
        <name>Zn(2+)</name>
        <dbReference type="ChEBI" id="CHEBI:29105"/>
        <note>catalytic</note>
    </ligand>
</feature>
<evidence type="ECO:0000256" key="4">
    <source>
        <dbReference type="ARBA" id="ARBA00022759"/>
    </source>
</evidence>
<evidence type="ECO:0000256" key="7">
    <source>
        <dbReference type="HAMAP-Rule" id="MF_00009"/>
    </source>
</evidence>
<dbReference type="InterPro" id="IPR023091">
    <property type="entry name" value="MetalPrtase_cat_dom_sf_prd"/>
</dbReference>
<comment type="subcellular location">
    <subcellularLocation>
        <location evidence="7">Cytoplasm</location>
    </subcellularLocation>
</comment>
<feature type="binding site" evidence="7">
    <location>
        <position position="112"/>
    </location>
    <ligand>
        <name>Zn(2+)</name>
        <dbReference type="ChEBI" id="CHEBI:29105"/>
        <note>catalytic</note>
    </ligand>
</feature>
<dbReference type="GO" id="GO:0008270">
    <property type="term" value="F:zinc ion binding"/>
    <property type="evidence" value="ECO:0007669"/>
    <property type="project" value="UniProtKB-UniRule"/>
</dbReference>
<evidence type="ECO:0000256" key="5">
    <source>
        <dbReference type="ARBA" id="ARBA00022801"/>
    </source>
</evidence>
<keyword evidence="4 7" id="KW-0255">Endonuclease</keyword>
<protein>
    <recommendedName>
        <fullName evidence="7">Endoribonuclease YbeY</fullName>
        <ecNumber evidence="7">3.1.-.-</ecNumber>
    </recommendedName>
</protein>